<sequence length="347" mass="36302">MDDLAHARALGDELGGTFCLTYLKGVDAPAALRRLGGCPETVRERTGAELTASPRLAAAVRLGAWSVVIEPGGALGADRALLEAASRGAAAVCVSRHAGAAGHFAYAVDGTTVTGFDPAYPAEETVWGSDPGMLRRLMDALGLRPPSDESERTWEDAEARAIVLAQRITGVRLPERPLRTALVSAELEPWFVTPASRGDLLRARRRDPDTAELVAAAETAGAERQRAVAVAEVRRQAAVLGLADTPGLTPALDAGHPIEVGSPLGARVRGWLATVRQGAEHPDRLTEQERAHAAGLGWFLGALRGRSDPDPRVALLAALKPYASGLPGLADGPARAAVLAALRDQAH</sequence>
<protein>
    <submittedName>
        <fullName evidence="1">Uncharacterized protein</fullName>
    </submittedName>
</protein>
<dbReference type="EMBL" id="BOMQ01000028">
    <property type="protein sequence ID" value="GIE48939.1"/>
    <property type="molecule type" value="Genomic_DNA"/>
</dbReference>
<keyword evidence="2" id="KW-1185">Reference proteome</keyword>
<dbReference type="Pfam" id="PF20062">
    <property type="entry name" value="DUF6461"/>
    <property type="match status" value="1"/>
</dbReference>
<proteinExistence type="predicted"/>
<accession>A0A919JLE4</accession>
<evidence type="ECO:0000313" key="2">
    <source>
        <dbReference type="Proteomes" id="UP000647172"/>
    </source>
</evidence>
<comment type="caution">
    <text evidence="1">The sequence shown here is derived from an EMBL/GenBank/DDBJ whole genome shotgun (WGS) entry which is preliminary data.</text>
</comment>
<reference evidence="1" key="1">
    <citation type="submission" date="2021-01" db="EMBL/GenBank/DDBJ databases">
        <title>Whole genome shotgun sequence of Actinoplanes nipponensis NBRC 14063.</title>
        <authorList>
            <person name="Komaki H."/>
            <person name="Tamura T."/>
        </authorList>
    </citation>
    <scope>NUCLEOTIDE SEQUENCE</scope>
    <source>
        <strain evidence="1">NBRC 14063</strain>
    </source>
</reference>
<gene>
    <name evidence="1" type="ORF">Ani05nite_24730</name>
</gene>
<dbReference type="AlphaFoldDB" id="A0A919JLE4"/>
<name>A0A919JLE4_9ACTN</name>
<dbReference type="InterPro" id="IPR045592">
    <property type="entry name" value="DUF6461"/>
</dbReference>
<organism evidence="1 2">
    <name type="scientific">Actinoplanes nipponensis</name>
    <dbReference type="NCBI Taxonomy" id="135950"/>
    <lineage>
        <taxon>Bacteria</taxon>
        <taxon>Bacillati</taxon>
        <taxon>Actinomycetota</taxon>
        <taxon>Actinomycetes</taxon>
        <taxon>Micromonosporales</taxon>
        <taxon>Micromonosporaceae</taxon>
        <taxon>Actinoplanes</taxon>
    </lineage>
</organism>
<dbReference type="Proteomes" id="UP000647172">
    <property type="component" value="Unassembled WGS sequence"/>
</dbReference>
<dbReference type="RefSeq" id="WP_203768039.1">
    <property type="nucleotide sequence ID" value="NZ_BAAAYJ010000067.1"/>
</dbReference>
<evidence type="ECO:0000313" key="1">
    <source>
        <dbReference type="EMBL" id="GIE48939.1"/>
    </source>
</evidence>